<dbReference type="SMART" id="SM00972">
    <property type="entry name" value="SCPU"/>
    <property type="match status" value="1"/>
</dbReference>
<keyword evidence="3" id="KW-0167">Capsid protein</keyword>
<proteinExistence type="predicted"/>
<evidence type="ECO:0000256" key="1">
    <source>
        <dbReference type="SAM" id="SignalP"/>
    </source>
</evidence>
<sequence>MHASRILLLGLGPLLLSPAAHGAISGHIEARLVLTSACQISSDPTSTAPASAAGGVLDFGQQGPLWNQTLRAAIDEPGGSGNLQISCNPQVRAFTVTINGGANPDGATRRLSNGGVLIPYQLSTDPDGRSNYGIGQQLNFTVSSAQQIPIPIYGVVVANPKALPAGVYRDTLTVTLDW</sequence>
<dbReference type="Proteomes" id="UP000077752">
    <property type="component" value="Unassembled WGS sequence"/>
</dbReference>
<evidence type="ECO:0000313" key="3">
    <source>
        <dbReference type="EMBL" id="OAI86390.1"/>
    </source>
</evidence>
<gene>
    <name evidence="3" type="ORF">AYO28_01490</name>
</gene>
<feature type="signal peptide" evidence="1">
    <location>
        <begin position="1"/>
        <end position="22"/>
    </location>
</feature>
<dbReference type="PANTHER" id="PTHR37089">
    <property type="entry name" value="PROTEIN U-RELATED"/>
    <property type="match status" value="1"/>
</dbReference>
<feature type="domain" description="Spore coat protein U/FanG" evidence="2">
    <location>
        <begin position="28"/>
        <end position="175"/>
    </location>
</feature>
<dbReference type="EMBL" id="LUCV01000040">
    <property type="protein sequence ID" value="OAI86390.1"/>
    <property type="molecule type" value="Genomic_DNA"/>
</dbReference>
<dbReference type="InterPro" id="IPR007893">
    <property type="entry name" value="Spore_coat_U/FanG"/>
</dbReference>
<organism evidence="3 4">
    <name type="scientific">Pseudomonas putida</name>
    <name type="common">Arthrobacter siderocapsulatus</name>
    <dbReference type="NCBI Taxonomy" id="303"/>
    <lineage>
        <taxon>Bacteria</taxon>
        <taxon>Pseudomonadati</taxon>
        <taxon>Pseudomonadota</taxon>
        <taxon>Gammaproteobacteria</taxon>
        <taxon>Pseudomonadales</taxon>
        <taxon>Pseudomonadaceae</taxon>
        <taxon>Pseudomonas</taxon>
    </lineage>
</organism>
<dbReference type="InterPro" id="IPR053167">
    <property type="entry name" value="Spore_coat_component"/>
</dbReference>
<dbReference type="Pfam" id="PF05229">
    <property type="entry name" value="SCPU"/>
    <property type="match status" value="1"/>
</dbReference>
<keyword evidence="1" id="KW-0732">Signal</keyword>
<dbReference type="AlphaFoldDB" id="A0A177SDE8"/>
<dbReference type="PANTHER" id="PTHR37089:SF3">
    <property type="entry name" value="EXPORTED PROTEIN"/>
    <property type="match status" value="1"/>
</dbReference>
<evidence type="ECO:0000313" key="4">
    <source>
        <dbReference type="Proteomes" id="UP000077752"/>
    </source>
</evidence>
<reference evidence="3 4" key="1">
    <citation type="submission" date="2016-03" db="EMBL/GenBank/DDBJ databases">
        <title>Draft Genome Assembly of Pseudomonas putida strain CBF10-2.</title>
        <authorList>
            <person name="Iyer R.S."/>
            <person name="Damania A."/>
        </authorList>
    </citation>
    <scope>NUCLEOTIDE SEQUENCE [LARGE SCALE GENOMIC DNA]</scope>
    <source>
        <strain evidence="3 4">CBF10-2</strain>
    </source>
</reference>
<protein>
    <submittedName>
        <fullName evidence="3">Spore coat protein</fullName>
    </submittedName>
</protein>
<dbReference type="RefSeq" id="WP_064304224.1">
    <property type="nucleotide sequence ID" value="NZ_LUCV01000040.1"/>
</dbReference>
<name>A0A177SDE8_PSEPU</name>
<evidence type="ECO:0000259" key="2">
    <source>
        <dbReference type="Pfam" id="PF05229"/>
    </source>
</evidence>
<keyword evidence="3" id="KW-0946">Virion</keyword>
<accession>A0A177SDE8</accession>
<comment type="caution">
    <text evidence="3">The sequence shown here is derived from an EMBL/GenBank/DDBJ whole genome shotgun (WGS) entry which is preliminary data.</text>
</comment>
<feature type="chain" id="PRO_5008073476" evidence="1">
    <location>
        <begin position="23"/>
        <end position="178"/>
    </location>
</feature>